<dbReference type="PANTHER" id="PTHR33327">
    <property type="entry name" value="ENDONUCLEASE"/>
    <property type="match status" value="1"/>
</dbReference>
<dbReference type="EMBL" id="BGZK01006789">
    <property type="protein sequence ID" value="GBP00671.1"/>
    <property type="molecule type" value="Genomic_DNA"/>
</dbReference>
<dbReference type="OrthoDB" id="6260718at2759"/>
<comment type="caution">
    <text evidence="1">The sequence shown here is derived from an EMBL/GenBank/DDBJ whole genome shotgun (WGS) entry which is preliminary data.</text>
</comment>
<name>A0A4C1SHS9_EUMVA</name>
<dbReference type="PANTHER" id="PTHR33327:SF3">
    <property type="entry name" value="RNA-DIRECTED DNA POLYMERASE"/>
    <property type="match status" value="1"/>
</dbReference>
<dbReference type="Proteomes" id="UP000299102">
    <property type="component" value="Unassembled WGS sequence"/>
</dbReference>
<reference evidence="1 2" key="1">
    <citation type="journal article" date="2019" name="Commun. Biol.">
        <title>The bagworm genome reveals a unique fibroin gene that provides high tensile strength.</title>
        <authorList>
            <person name="Kono N."/>
            <person name="Nakamura H."/>
            <person name="Ohtoshi R."/>
            <person name="Tomita M."/>
            <person name="Numata K."/>
            <person name="Arakawa K."/>
        </authorList>
    </citation>
    <scope>NUCLEOTIDE SEQUENCE [LARGE SCALE GENOMIC DNA]</scope>
</reference>
<accession>A0A4C1SHS9</accession>
<evidence type="ECO:0000313" key="2">
    <source>
        <dbReference type="Proteomes" id="UP000299102"/>
    </source>
</evidence>
<protein>
    <submittedName>
        <fullName evidence="1">Uncharacterized protein</fullName>
    </submittedName>
</protein>
<keyword evidence="2" id="KW-1185">Reference proteome</keyword>
<sequence length="143" mass="16005">MRSLANSGVTEDFLRSMWLQCLPQQTQAILATSAESLDNLAIMADKIGEISNSNLNNIAGIQTTNELSELKQQIFVLTEAVKNLQMSRGQHSSRSVSRNRSRRRYNNNKQVCYYHRKFGNNAHSCRKPCSFAALASENSQGGH</sequence>
<organism evidence="1 2">
    <name type="scientific">Eumeta variegata</name>
    <name type="common">Bagworm moth</name>
    <name type="synonym">Eumeta japonica</name>
    <dbReference type="NCBI Taxonomy" id="151549"/>
    <lineage>
        <taxon>Eukaryota</taxon>
        <taxon>Metazoa</taxon>
        <taxon>Ecdysozoa</taxon>
        <taxon>Arthropoda</taxon>
        <taxon>Hexapoda</taxon>
        <taxon>Insecta</taxon>
        <taxon>Pterygota</taxon>
        <taxon>Neoptera</taxon>
        <taxon>Endopterygota</taxon>
        <taxon>Lepidoptera</taxon>
        <taxon>Glossata</taxon>
        <taxon>Ditrysia</taxon>
        <taxon>Tineoidea</taxon>
        <taxon>Psychidae</taxon>
        <taxon>Oiketicinae</taxon>
        <taxon>Eumeta</taxon>
    </lineage>
</organism>
<evidence type="ECO:0000313" key="1">
    <source>
        <dbReference type="EMBL" id="GBP00671.1"/>
    </source>
</evidence>
<gene>
    <name evidence="1" type="ORF">EVAR_71212_1</name>
</gene>
<dbReference type="AlphaFoldDB" id="A0A4C1SHS9"/>
<proteinExistence type="predicted"/>